<dbReference type="PROSITE" id="PS51379">
    <property type="entry name" value="4FE4S_FER_2"/>
    <property type="match status" value="1"/>
</dbReference>
<evidence type="ECO:0000313" key="8">
    <source>
        <dbReference type="Proteomes" id="UP000011728"/>
    </source>
</evidence>
<dbReference type="InterPro" id="IPR017900">
    <property type="entry name" value="4Fe4S_Fe_S_CS"/>
</dbReference>
<dbReference type="SUPFAM" id="SSF46548">
    <property type="entry name" value="alpha-helical ferredoxin"/>
    <property type="match status" value="1"/>
</dbReference>
<dbReference type="Pfam" id="PF14691">
    <property type="entry name" value="Fer4_20"/>
    <property type="match status" value="1"/>
</dbReference>
<evidence type="ECO:0000256" key="1">
    <source>
        <dbReference type="ARBA" id="ARBA00022485"/>
    </source>
</evidence>
<dbReference type="InterPro" id="IPR028261">
    <property type="entry name" value="DPD_II"/>
</dbReference>
<dbReference type="PANTHER" id="PTHR43255:SF1">
    <property type="entry name" value="IRON-SULFUR-BINDING OXIDOREDUCTASE FADF-RELATED"/>
    <property type="match status" value="1"/>
</dbReference>
<keyword evidence="5" id="KW-0411">Iron-sulfur</keyword>
<keyword evidence="2" id="KW-0479">Metal-binding</keyword>
<dbReference type="InterPro" id="IPR009051">
    <property type="entry name" value="Helical_ferredxn"/>
</dbReference>
<feature type="domain" description="4Fe-4S ferredoxin-type" evidence="6">
    <location>
        <begin position="340"/>
        <end position="370"/>
    </location>
</feature>
<evidence type="ECO:0000256" key="3">
    <source>
        <dbReference type="ARBA" id="ARBA00023002"/>
    </source>
</evidence>
<evidence type="ECO:0000256" key="2">
    <source>
        <dbReference type="ARBA" id="ARBA00022723"/>
    </source>
</evidence>
<dbReference type="PATRIC" id="fig|931276.5.peg.649"/>
<evidence type="ECO:0000256" key="4">
    <source>
        <dbReference type="ARBA" id="ARBA00023004"/>
    </source>
</evidence>
<dbReference type="eggNOG" id="COG0493">
    <property type="taxonomic scope" value="Bacteria"/>
</dbReference>
<dbReference type="STRING" id="36745.CLSAP_07360"/>
<dbReference type="GO" id="GO:0051539">
    <property type="term" value="F:4 iron, 4 sulfur cluster binding"/>
    <property type="evidence" value="ECO:0007669"/>
    <property type="project" value="UniProtKB-KW"/>
</dbReference>
<dbReference type="GO" id="GO:0016491">
    <property type="term" value="F:oxidoreductase activity"/>
    <property type="evidence" value="ECO:0007669"/>
    <property type="project" value="UniProtKB-KW"/>
</dbReference>
<name>M1LNR4_9CLOT</name>
<evidence type="ECO:0000313" key="7">
    <source>
        <dbReference type="EMBL" id="AGF54475.1"/>
    </source>
</evidence>
<keyword evidence="4" id="KW-0408">Iron</keyword>
<dbReference type="Pfam" id="PF13534">
    <property type="entry name" value="Fer4_17"/>
    <property type="match status" value="1"/>
</dbReference>
<accession>M1LNR4</accession>
<dbReference type="EMBL" id="CP004121">
    <property type="protein sequence ID" value="AGF54475.1"/>
    <property type="molecule type" value="Genomic_DNA"/>
</dbReference>
<dbReference type="PROSITE" id="PS00198">
    <property type="entry name" value="4FE4S_FER_1"/>
    <property type="match status" value="1"/>
</dbReference>
<protein>
    <submittedName>
        <fullName evidence="7">Aldehyde dehydrogenase, iron-sulfur subunit</fullName>
    </submittedName>
</protein>
<dbReference type="Proteomes" id="UP000011728">
    <property type="component" value="Chromosome"/>
</dbReference>
<keyword evidence="8" id="KW-1185">Reference proteome</keyword>
<dbReference type="PANTHER" id="PTHR43255">
    <property type="entry name" value="IRON-SULFUR-BINDING OXIDOREDUCTASE FADF-RELATED-RELATED"/>
    <property type="match status" value="1"/>
</dbReference>
<dbReference type="Gene3D" id="1.10.1060.10">
    <property type="entry name" value="Alpha-helical ferredoxin"/>
    <property type="match status" value="2"/>
</dbReference>
<sequence>MDLDKLLSIQDRCINDNPPACNTQCPIHVDVKGITLEVGKGNFEEAYKILKKRMPFTNIIGLICDHPCEDFCITKNLGGAISIHELEKAVIAYGKNAKIKKLPIPKLSKKIAVIGGGISGVTCACDLNEKGYSVDIFEKENMLANTIFEAYKEKLDLKLIQEEISKIENLGIEIELNSEVTPEKLTDIIAEYDGVYIGTGEWKEKFDIDEATLQTQIEKVFIGGKLVTGNESVIQAVATGRSAAVSLDRFVQKKSLTASRGKEGAYESVLEVEINDQEVLPRILPKDIAFSREEAIDEALRCIQCECHKCVKACIHLQKEKLDPKAYIRTINQNERIILGDHYANKTINSCLECGLCGAVCPTGIDMGEIIKETRRSMVSKEKMPQSAHDFALKDMEYTNSSYFELVKHEPGTNNSSYVFYPGCQLSATYPDYVIKVYKYLMEKIQGGVGLYLGCCGAPADFAGQEEQFKNSMAKIYANIENLGKPVVITACSTCFNNFTTGMGDIEIKSLWEVFNENGLPSDVKLGDGKILAVHDACTTRKEKNIHESIRNIAKSLNYKIEEPKYTKETTKCCGFGGVVYFANKEFSKEVTEDRIKESDNDFLAYCAMCRDLFTLKGKKTYHILDLIFGNDEENISDIKVPTLSERRANRFKLKKKMLKDFWGELMEIKDEYEDLKIVIDDNIRNKMEDELILESDIKKVIGEAEKTKNSFFNPENGHVLAWRRLVNVTFWVEYQKVEDSFNIINAYSHRMHVTGV</sequence>
<dbReference type="OrthoDB" id="5241828at2"/>
<dbReference type="GO" id="GO:0005886">
    <property type="term" value="C:plasma membrane"/>
    <property type="evidence" value="ECO:0007669"/>
    <property type="project" value="TreeGrafter"/>
</dbReference>
<dbReference type="AlphaFoldDB" id="M1LNR4"/>
<dbReference type="InterPro" id="IPR036188">
    <property type="entry name" value="FAD/NAD-bd_sf"/>
</dbReference>
<dbReference type="GO" id="GO:0046872">
    <property type="term" value="F:metal ion binding"/>
    <property type="evidence" value="ECO:0007669"/>
    <property type="project" value="UniProtKB-KW"/>
</dbReference>
<dbReference type="Gene3D" id="3.50.50.60">
    <property type="entry name" value="FAD/NAD(P)-binding domain"/>
    <property type="match status" value="1"/>
</dbReference>
<reference evidence="7 8" key="1">
    <citation type="submission" date="2013-02" db="EMBL/GenBank/DDBJ databases">
        <title>Genome sequence of Clostridium saccharoperbutylacetonicum N1-4(HMT).</title>
        <authorList>
            <person name="Poehlein A."/>
            <person name="Daniel R."/>
        </authorList>
    </citation>
    <scope>NUCLEOTIDE SEQUENCE [LARGE SCALE GENOMIC DNA]</scope>
    <source>
        <strain evidence="8">N1-4(HMT)</strain>
    </source>
</reference>
<dbReference type="Pfam" id="PF02754">
    <property type="entry name" value="CCG"/>
    <property type="match status" value="2"/>
</dbReference>
<dbReference type="InterPro" id="IPR051460">
    <property type="entry name" value="HdrC_iron-sulfur_subunit"/>
</dbReference>
<dbReference type="eggNOG" id="COG0247">
    <property type="taxonomic scope" value="Bacteria"/>
</dbReference>
<keyword evidence="3" id="KW-0560">Oxidoreductase</keyword>
<dbReference type="RefSeq" id="WP_015390801.1">
    <property type="nucleotide sequence ID" value="NC_020291.1"/>
</dbReference>
<keyword evidence="1" id="KW-0004">4Fe-4S</keyword>
<dbReference type="HOGENOM" id="CLU_363603_0_0_9"/>
<proteinExistence type="predicted"/>
<dbReference type="InterPro" id="IPR017896">
    <property type="entry name" value="4Fe4S_Fe-S-bd"/>
</dbReference>
<gene>
    <name evidence="7" type="ORF">Cspa_c06900</name>
</gene>
<dbReference type="InterPro" id="IPR004017">
    <property type="entry name" value="Cys_rich_dom"/>
</dbReference>
<organism evidence="7 8">
    <name type="scientific">Clostridium saccharoperbutylacetonicum N1-4(HMT)</name>
    <dbReference type="NCBI Taxonomy" id="931276"/>
    <lineage>
        <taxon>Bacteria</taxon>
        <taxon>Bacillati</taxon>
        <taxon>Bacillota</taxon>
        <taxon>Clostridia</taxon>
        <taxon>Eubacteriales</taxon>
        <taxon>Clostridiaceae</taxon>
        <taxon>Clostridium</taxon>
    </lineage>
</organism>
<evidence type="ECO:0000259" key="6">
    <source>
        <dbReference type="PROSITE" id="PS51379"/>
    </source>
</evidence>
<dbReference type="SUPFAM" id="SSF51971">
    <property type="entry name" value="Nucleotide-binding domain"/>
    <property type="match status" value="1"/>
</dbReference>
<dbReference type="NCBIfam" id="NF045663">
    <property type="entry name" value="diclust_near_Sec"/>
    <property type="match status" value="1"/>
</dbReference>
<dbReference type="KEGG" id="csr:Cspa_c06900"/>
<dbReference type="Pfam" id="PF13450">
    <property type="entry name" value="NAD_binding_8"/>
    <property type="match status" value="1"/>
</dbReference>
<evidence type="ECO:0000256" key="5">
    <source>
        <dbReference type="ARBA" id="ARBA00023014"/>
    </source>
</evidence>